<dbReference type="AlphaFoldDB" id="A0A804MTY1"/>
<evidence type="ECO:0000313" key="5">
    <source>
        <dbReference type="Proteomes" id="UP000007305"/>
    </source>
</evidence>
<name>A0A804MTY1_MAIZE</name>
<organism evidence="4 5">
    <name type="scientific">Zea mays</name>
    <name type="common">Maize</name>
    <dbReference type="NCBI Taxonomy" id="4577"/>
    <lineage>
        <taxon>Eukaryota</taxon>
        <taxon>Viridiplantae</taxon>
        <taxon>Streptophyta</taxon>
        <taxon>Embryophyta</taxon>
        <taxon>Tracheophyta</taxon>
        <taxon>Spermatophyta</taxon>
        <taxon>Magnoliopsida</taxon>
        <taxon>Liliopsida</taxon>
        <taxon>Poales</taxon>
        <taxon>Poaceae</taxon>
        <taxon>PACMAD clade</taxon>
        <taxon>Panicoideae</taxon>
        <taxon>Andropogonodae</taxon>
        <taxon>Andropogoneae</taxon>
        <taxon>Tripsacinae</taxon>
        <taxon>Zea</taxon>
    </lineage>
</organism>
<feature type="transmembrane region" description="Helical" evidence="3">
    <location>
        <begin position="41"/>
        <end position="60"/>
    </location>
</feature>
<dbReference type="Proteomes" id="UP000007305">
    <property type="component" value="Chromosome 2"/>
</dbReference>
<evidence type="ECO:0000256" key="1">
    <source>
        <dbReference type="ARBA" id="ARBA00009737"/>
    </source>
</evidence>
<sequence length="120" mass="13275">FARWRRTRPTPAAQPQQAEEREVVVEHQQEEPRRRAPKLRYLDFVQVAAAQAAVCIAALYGLAKDHAGPLRPGVDAVESAVKGVVGPVCGLPLDVLAFVDRKRSFGYSSCSIGWHRVELE</sequence>
<protein>
    <submittedName>
        <fullName evidence="4">Uncharacterized protein</fullName>
    </submittedName>
</protein>
<reference evidence="4" key="2">
    <citation type="submission" date="2019-07" db="EMBL/GenBank/DDBJ databases">
        <authorList>
            <person name="Seetharam A."/>
            <person name="Woodhouse M."/>
            <person name="Cannon E."/>
        </authorList>
    </citation>
    <scope>NUCLEOTIDE SEQUENCE [LARGE SCALE GENOMIC DNA]</scope>
    <source>
        <strain evidence="4">cv. B73</strain>
    </source>
</reference>
<proteinExistence type="inferred from homology"/>
<evidence type="ECO:0000313" key="4">
    <source>
        <dbReference type="EnsemblPlants" id="Zm00001eb111200_P001"/>
    </source>
</evidence>
<feature type="region of interest" description="Disordered" evidence="2">
    <location>
        <begin position="1"/>
        <end position="33"/>
    </location>
</feature>
<dbReference type="PANTHER" id="PTHR33732">
    <property type="entry name" value="REF/SRPP-LIKE PROTEIN OS05G0151300/LOC_OS05G05940"/>
    <property type="match status" value="1"/>
</dbReference>
<dbReference type="EnsemblPlants" id="Zm00001eb111200_T001">
    <property type="protein sequence ID" value="Zm00001eb111200_P001"/>
    <property type="gene ID" value="Zm00001eb111200"/>
</dbReference>
<reference evidence="5" key="1">
    <citation type="submission" date="2015-12" db="EMBL/GenBank/DDBJ databases">
        <title>Update maize B73 reference genome by single molecule sequencing technologies.</title>
        <authorList>
            <consortium name="Maize Genome Sequencing Project"/>
            <person name="Ware D."/>
        </authorList>
    </citation>
    <scope>NUCLEOTIDE SEQUENCE [LARGE SCALE GENOMIC DNA]</scope>
    <source>
        <strain evidence="5">cv. B73</strain>
    </source>
</reference>
<dbReference type="InterPro" id="IPR008802">
    <property type="entry name" value="REF"/>
</dbReference>
<reference evidence="4" key="3">
    <citation type="submission" date="2021-05" db="UniProtKB">
        <authorList>
            <consortium name="EnsemblPlants"/>
        </authorList>
    </citation>
    <scope>IDENTIFICATION</scope>
    <source>
        <strain evidence="4">cv. B73</strain>
    </source>
</reference>
<feature type="compositionally biased region" description="Basic and acidic residues" evidence="2">
    <location>
        <begin position="18"/>
        <end position="33"/>
    </location>
</feature>
<keyword evidence="3" id="KW-0812">Transmembrane</keyword>
<keyword evidence="3" id="KW-1133">Transmembrane helix</keyword>
<evidence type="ECO:0000256" key="3">
    <source>
        <dbReference type="SAM" id="Phobius"/>
    </source>
</evidence>
<comment type="similarity">
    <text evidence="1">Belongs to the REF/SRPP family.</text>
</comment>
<accession>A0A804MTY1</accession>
<evidence type="ECO:0000256" key="2">
    <source>
        <dbReference type="SAM" id="MobiDB-lite"/>
    </source>
</evidence>
<dbReference type="Gramene" id="Zm00001eb111200_T001">
    <property type="protein sequence ID" value="Zm00001eb111200_P001"/>
    <property type="gene ID" value="Zm00001eb111200"/>
</dbReference>
<dbReference type="Pfam" id="PF05755">
    <property type="entry name" value="REF"/>
    <property type="match status" value="1"/>
</dbReference>
<keyword evidence="3" id="KW-0472">Membrane</keyword>
<keyword evidence="5" id="KW-1185">Reference proteome</keyword>
<dbReference type="InParanoid" id="A0A804MTY1"/>
<dbReference type="PANTHER" id="PTHR33732:SF3">
    <property type="entry name" value="OS07G0671800 PROTEIN"/>
    <property type="match status" value="1"/>
</dbReference>